<feature type="transmembrane region" description="Helical" evidence="1">
    <location>
        <begin position="90"/>
        <end position="111"/>
    </location>
</feature>
<accession>A0A4Y9EPG5</accession>
<dbReference type="AlphaFoldDB" id="A0A4Y9EPG5"/>
<evidence type="ECO:0000313" key="3">
    <source>
        <dbReference type="Proteomes" id="UP000297737"/>
    </source>
</evidence>
<gene>
    <name evidence="2" type="ORF">EUV02_08525</name>
</gene>
<feature type="transmembrane region" description="Helical" evidence="1">
    <location>
        <begin position="117"/>
        <end position="139"/>
    </location>
</feature>
<keyword evidence="1" id="KW-0812">Transmembrane</keyword>
<dbReference type="Pfam" id="PF06170">
    <property type="entry name" value="DUF983"/>
    <property type="match status" value="1"/>
</dbReference>
<proteinExistence type="predicted"/>
<sequence>MVLALRRRRLAVPVHLDLRLGQQLRRGSAGQYPALIDPAPPPTPDLLLTALRGGCPRCGEAGLFSGVVTFAPRCRHCGLDFASFNVGDGAASFLIFIVGGIILGLALWLELSFAPPIWLHALLWIPLATGLTLGLLRLAKAILIAMEYRHEAAAALSEANDGPD</sequence>
<comment type="caution">
    <text evidence="2">The sequence shown here is derived from an EMBL/GenBank/DDBJ whole genome shotgun (WGS) entry which is preliminary data.</text>
</comment>
<evidence type="ECO:0000313" key="2">
    <source>
        <dbReference type="EMBL" id="TFU03229.1"/>
    </source>
</evidence>
<dbReference type="Proteomes" id="UP000297737">
    <property type="component" value="Unassembled WGS sequence"/>
</dbReference>
<name>A0A4Y9EPG5_9SPHN</name>
<dbReference type="EMBL" id="SIHO01000002">
    <property type="protein sequence ID" value="TFU03229.1"/>
    <property type="molecule type" value="Genomic_DNA"/>
</dbReference>
<organism evidence="2 3">
    <name type="scientific">Glacieibacterium arshaanense</name>
    <dbReference type="NCBI Taxonomy" id="2511025"/>
    <lineage>
        <taxon>Bacteria</taxon>
        <taxon>Pseudomonadati</taxon>
        <taxon>Pseudomonadota</taxon>
        <taxon>Alphaproteobacteria</taxon>
        <taxon>Sphingomonadales</taxon>
        <taxon>Sphingosinicellaceae</taxon>
        <taxon>Glacieibacterium</taxon>
    </lineage>
</organism>
<dbReference type="OrthoDB" id="9799456at2"/>
<dbReference type="InterPro" id="IPR009325">
    <property type="entry name" value="DUF983"/>
</dbReference>
<protein>
    <submittedName>
        <fullName evidence="2">DUF983 domain-containing protein</fullName>
    </submittedName>
</protein>
<keyword evidence="1" id="KW-0472">Membrane</keyword>
<keyword evidence="1" id="KW-1133">Transmembrane helix</keyword>
<keyword evidence="3" id="KW-1185">Reference proteome</keyword>
<evidence type="ECO:0000256" key="1">
    <source>
        <dbReference type="SAM" id="Phobius"/>
    </source>
</evidence>
<reference evidence="2 3" key="1">
    <citation type="submission" date="2019-02" db="EMBL/GenBank/DDBJ databases">
        <title>Polymorphobacter sp. isolated from the lake at the Tibet of China.</title>
        <authorList>
            <person name="Li A."/>
        </authorList>
    </citation>
    <scope>NUCLEOTIDE SEQUENCE [LARGE SCALE GENOMIC DNA]</scope>
    <source>
        <strain evidence="2 3">DJ1R-1</strain>
    </source>
</reference>